<name>A0A521BY03_9EURY</name>
<evidence type="ECO:0008006" key="4">
    <source>
        <dbReference type="Google" id="ProtNLM"/>
    </source>
</evidence>
<evidence type="ECO:0000256" key="1">
    <source>
        <dbReference type="SAM" id="MobiDB-lite"/>
    </source>
</evidence>
<dbReference type="EMBL" id="FXTD01000003">
    <property type="protein sequence ID" value="SMO52068.1"/>
    <property type="molecule type" value="Genomic_DNA"/>
</dbReference>
<dbReference type="AlphaFoldDB" id="A0A521BY03"/>
<sequence>MVDPTSDLGEEGEASAPRCASCEEPALGVERRTVTWVADGSVERRHFCGEACREEWGR</sequence>
<dbReference type="InterPro" id="IPR055998">
    <property type="entry name" value="DUF7576"/>
</dbReference>
<organism evidence="2 3">
    <name type="scientific">Halorubrum cibi</name>
    <dbReference type="NCBI Taxonomy" id="413815"/>
    <lineage>
        <taxon>Archaea</taxon>
        <taxon>Methanobacteriati</taxon>
        <taxon>Methanobacteriota</taxon>
        <taxon>Stenosarchaea group</taxon>
        <taxon>Halobacteria</taxon>
        <taxon>Halobacteriales</taxon>
        <taxon>Haloferacaceae</taxon>
        <taxon>Halorubrum</taxon>
    </lineage>
</organism>
<protein>
    <recommendedName>
        <fullName evidence="4">Small CPxCG-related zinc finger protein</fullName>
    </recommendedName>
</protein>
<feature type="region of interest" description="Disordered" evidence="1">
    <location>
        <begin position="1"/>
        <end position="20"/>
    </location>
</feature>
<evidence type="ECO:0000313" key="2">
    <source>
        <dbReference type="EMBL" id="SMO52068.1"/>
    </source>
</evidence>
<keyword evidence="3" id="KW-1185">Reference proteome</keyword>
<dbReference type="RefSeq" id="WP_185955686.1">
    <property type="nucleotide sequence ID" value="NZ_FXTD01000003.1"/>
</dbReference>
<reference evidence="2 3" key="1">
    <citation type="submission" date="2017-05" db="EMBL/GenBank/DDBJ databases">
        <authorList>
            <person name="Varghese N."/>
            <person name="Submissions S."/>
        </authorList>
    </citation>
    <scope>NUCLEOTIDE SEQUENCE [LARGE SCALE GENOMIC DNA]</scope>
    <source>
        <strain evidence="2 3">DSM 19504</strain>
    </source>
</reference>
<dbReference type="OrthoDB" id="169264at2157"/>
<proteinExistence type="predicted"/>
<dbReference type="Pfam" id="PF24461">
    <property type="entry name" value="DUF7576"/>
    <property type="match status" value="1"/>
</dbReference>
<gene>
    <name evidence="2" type="ORF">SAMN06264867_103175</name>
</gene>
<accession>A0A521BY03</accession>
<evidence type="ECO:0000313" key="3">
    <source>
        <dbReference type="Proteomes" id="UP000319712"/>
    </source>
</evidence>
<dbReference type="Proteomes" id="UP000319712">
    <property type="component" value="Unassembled WGS sequence"/>
</dbReference>